<sequence length="64" mass="7205">MKKGDESIYPTMEGKGISKREFYAIQAMNALLSQTHHPTNPRIREIAEISVEMADALITELNKS</sequence>
<evidence type="ECO:0000313" key="1">
    <source>
        <dbReference type="EMBL" id="QJA54463.1"/>
    </source>
</evidence>
<dbReference type="AlphaFoldDB" id="A0A6H2A2P6"/>
<dbReference type="EMBL" id="MT144509">
    <property type="protein sequence ID" value="QJA54463.1"/>
    <property type="molecule type" value="Genomic_DNA"/>
</dbReference>
<reference evidence="1" key="1">
    <citation type="submission" date="2020-03" db="EMBL/GenBank/DDBJ databases">
        <title>The deep terrestrial virosphere.</title>
        <authorList>
            <person name="Holmfeldt K."/>
            <person name="Nilsson E."/>
            <person name="Simone D."/>
            <person name="Lopez-Fernandez M."/>
            <person name="Wu X."/>
            <person name="de Brujin I."/>
            <person name="Lundin D."/>
            <person name="Andersson A."/>
            <person name="Bertilsson S."/>
            <person name="Dopson M."/>
        </authorList>
    </citation>
    <scope>NUCLEOTIDE SEQUENCE</scope>
    <source>
        <strain evidence="1">TM448A04938</strain>
    </source>
</reference>
<accession>A0A6H2A2P6</accession>
<gene>
    <name evidence="1" type="ORF">TM448A04938_0002</name>
</gene>
<proteinExistence type="predicted"/>
<organism evidence="1">
    <name type="scientific">viral metagenome</name>
    <dbReference type="NCBI Taxonomy" id="1070528"/>
    <lineage>
        <taxon>unclassified sequences</taxon>
        <taxon>metagenomes</taxon>
        <taxon>organismal metagenomes</taxon>
    </lineage>
</organism>
<name>A0A6H2A2P6_9ZZZZ</name>
<protein>
    <submittedName>
        <fullName evidence="1">Uncharacterized protein</fullName>
    </submittedName>
</protein>